<dbReference type="EMBL" id="JALPRF010000012">
    <property type="protein sequence ID" value="MCK8495859.1"/>
    <property type="molecule type" value="Genomic_DNA"/>
</dbReference>
<feature type="chain" id="PRO_5047174867" description="DUF4294 domain-containing protein" evidence="1">
    <location>
        <begin position="29"/>
        <end position="227"/>
    </location>
</feature>
<keyword evidence="3" id="KW-1185">Reference proteome</keyword>
<organism evidence="2 3">
    <name type="scientific">Spirosoma liriopis</name>
    <dbReference type="NCBI Taxonomy" id="2937440"/>
    <lineage>
        <taxon>Bacteria</taxon>
        <taxon>Pseudomonadati</taxon>
        <taxon>Bacteroidota</taxon>
        <taxon>Cytophagia</taxon>
        <taxon>Cytophagales</taxon>
        <taxon>Cytophagaceae</taxon>
        <taxon>Spirosoma</taxon>
    </lineage>
</organism>
<feature type="signal peptide" evidence="1">
    <location>
        <begin position="1"/>
        <end position="28"/>
    </location>
</feature>
<dbReference type="SUPFAM" id="SSF56954">
    <property type="entry name" value="Outer membrane efflux proteins (OEP)"/>
    <property type="match status" value="1"/>
</dbReference>
<accession>A0ABT0HUI8</accession>
<dbReference type="Proteomes" id="UP001202180">
    <property type="component" value="Unassembled WGS sequence"/>
</dbReference>
<evidence type="ECO:0008006" key="4">
    <source>
        <dbReference type="Google" id="ProtNLM"/>
    </source>
</evidence>
<evidence type="ECO:0000256" key="1">
    <source>
        <dbReference type="SAM" id="SignalP"/>
    </source>
</evidence>
<gene>
    <name evidence="2" type="ORF">M0L20_28595</name>
</gene>
<proteinExistence type="predicted"/>
<dbReference type="RefSeq" id="WP_248480641.1">
    <property type="nucleotide sequence ID" value="NZ_JALPRF010000012.1"/>
</dbReference>
<protein>
    <recommendedName>
        <fullName evidence="4">DUF4294 domain-containing protein</fullName>
    </recommendedName>
</protein>
<name>A0ABT0HUI8_9BACT</name>
<evidence type="ECO:0000313" key="3">
    <source>
        <dbReference type="Proteomes" id="UP001202180"/>
    </source>
</evidence>
<keyword evidence="1" id="KW-0732">Signal</keyword>
<sequence length="227" mass="26182">MFTPRTPRPFFLLLALGAGLSIANLGKAQDVKLLPLSVYETSLVTFHAQKVKTACLEYQASTKKKWWYYLPTLGYSFGLPSVNGGTNQLIQLDQTRQQNWAKLEAITSQAQLDYRTELHQLRSLYQALEIEQATIADSYTTEQMEKRIFSISAEAHDKKEIKPVEFHQAQLLYQRQVTGHEQQRRSYRLRIVELARFARYNFPEETLPGLDSLRSMTVNLSTPRSQH</sequence>
<comment type="caution">
    <text evidence="2">The sequence shown here is derived from an EMBL/GenBank/DDBJ whole genome shotgun (WGS) entry which is preliminary data.</text>
</comment>
<evidence type="ECO:0000313" key="2">
    <source>
        <dbReference type="EMBL" id="MCK8495859.1"/>
    </source>
</evidence>
<reference evidence="2 3" key="1">
    <citation type="submission" date="2022-04" db="EMBL/GenBank/DDBJ databases">
        <title>Spirosoma sp. strain RP8 genome sequencing and assembly.</title>
        <authorList>
            <person name="Jung Y."/>
        </authorList>
    </citation>
    <scope>NUCLEOTIDE SEQUENCE [LARGE SCALE GENOMIC DNA]</scope>
    <source>
        <strain evidence="2 3">RP8</strain>
    </source>
</reference>